<protein>
    <submittedName>
        <fullName evidence="1">Uncharacterized protein</fullName>
    </submittedName>
</protein>
<dbReference type="Proteomes" id="UP001185659">
    <property type="component" value="Unassembled WGS sequence"/>
</dbReference>
<reference evidence="1 2" key="1">
    <citation type="submission" date="2023-10" db="EMBL/GenBank/DDBJ databases">
        <authorList>
            <person name="Venkata Ramana C."/>
            <person name="Sasikala C."/>
            <person name="Dhurka M."/>
        </authorList>
    </citation>
    <scope>NUCLEOTIDE SEQUENCE [LARGE SCALE GENOMIC DNA]</scope>
    <source>
        <strain evidence="1 2">KCTC 32151</strain>
    </source>
</reference>
<accession>A0ABU4ANX1</accession>
<keyword evidence="2" id="KW-1185">Reference proteome</keyword>
<evidence type="ECO:0000313" key="2">
    <source>
        <dbReference type="Proteomes" id="UP001185659"/>
    </source>
</evidence>
<comment type="caution">
    <text evidence="1">The sequence shown here is derived from an EMBL/GenBank/DDBJ whole genome shotgun (WGS) entry which is preliminary data.</text>
</comment>
<dbReference type="RefSeq" id="WP_317562021.1">
    <property type="nucleotide sequence ID" value="NZ_JAWLIP010000008.1"/>
</dbReference>
<gene>
    <name evidence="1" type="ORF">R2G56_16670</name>
</gene>
<organism evidence="1 2">
    <name type="scientific">Nitratireductor aquimarinus</name>
    <dbReference type="NCBI Taxonomy" id="889300"/>
    <lineage>
        <taxon>Bacteria</taxon>
        <taxon>Pseudomonadati</taxon>
        <taxon>Pseudomonadota</taxon>
        <taxon>Alphaproteobacteria</taxon>
        <taxon>Hyphomicrobiales</taxon>
        <taxon>Phyllobacteriaceae</taxon>
        <taxon>Nitratireductor</taxon>
    </lineage>
</organism>
<evidence type="ECO:0000313" key="1">
    <source>
        <dbReference type="EMBL" id="MDV6227932.1"/>
    </source>
</evidence>
<dbReference type="EMBL" id="JAWLIP010000008">
    <property type="protein sequence ID" value="MDV6227932.1"/>
    <property type="molecule type" value="Genomic_DNA"/>
</dbReference>
<name>A0ABU4ANX1_9HYPH</name>
<proteinExistence type="predicted"/>
<sequence length="122" mass="13686">MIHLDPIGDFAPHHPCETQELERHRGKLLRVERLRSKVKAAKAAAAESLSRADDAPEPHDSANTLFVALFDAHCRDREKLFEAMRELDEACRELHAASAGMNFVASLPHRPAKQLEGTAFHR</sequence>